<feature type="coiled-coil region" evidence="1">
    <location>
        <begin position="88"/>
        <end position="115"/>
    </location>
</feature>
<dbReference type="Pfam" id="PF21983">
    <property type="entry name" value="NikA-like"/>
    <property type="match status" value="1"/>
</dbReference>
<keyword evidence="1" id="KW-0175">Coiled coil</keyword>
<dbReference type="RefSeq" id="WP_078767211.1">
    <property type="nucleotide sequence ID" value="NZ_FUXZ01000023.1"/>
</dbReference>
<sequence>MNRNQIKQEMTTIKFRLPVDLKNKIKTKAQKSNMTVSEYLRIKSCDIKITEKQFDDLNKIITYEIKKIGNNINQIAHQYNTYDIYEPSNELNIMLEQLNKKLDLIEEKLEDIKYGDY</sequence>
<gene>
    <name evidence="2" type="ORF">SAMN02745111_02405</name>
</gene>
<reference evidence="2 3" key="1">
    <citation type="submission" date="2017-02" db="EMBL/GenBank/DDBJ databases">
        <authorList>
            <person name="Peterson S.W."/>
        </authorList>
    </citation>
    <scope>NUCLEOTIDE SEQUENCE [LARGE SCALE GENOMIC DNA]</scope>
    <source>
        <strain evidence="2 3">ATCC 35992</strain>
    </source>
</reference>
<dbReference type="AlphaFoldDB" id="A0A1T4W6H8"/>
<protein>
    <submittedName>
        <fullName evidence="2">Mobilisation protein (MobC)</fullName>
    </submittedName>
</protein>
<name>A0A1T4W6H8_9FIRM</name>
<evidence type="ECO:0000313" key="3">
    <source>
        <dbReference type="Proteomes" id="UP000190814"/>
    </source>
</evidence>
<evidence type="ECO:0000313" key="2">
    <source>
        <dbReference type="EMBL" id="SKA72729.1"/>
    </source>
</evidence>
<organism evidence="2 3">
    <name type="scientific">Eubacterium uniforme</name>
    <dbReference type="NCBI Taxonomy" id="39495"/>
    <lineage>
        <taxon>Bacteria</taxon>
        <taxon>Bacillati</taxon>
        <taxon>Bacillota</taxon>
        <taxon>Clostridia</taxon>
        <taxon>Eubacteriales</taxon>
        <taxon>Eubacteriaceae</taxon>
        <taxon>Eubacterium</taxon>
    </lineage>
</organism>
<dbReference type="OrthoDB" id="9804743at2"/>
<dbReference type="InterPro" id="IPR053842">
    <property type="entry name" value="NikA-like"/>
</dbReference>
<proteinExistence type="predicted"/>
<accession>A0A1T4W6H8</accession>
<dbReference type="EMBL" id="FUXZ01000023">
    <property type="protein sequence ID" value="SKA72729.1"/>
    <property type="molecule type" value="Genomic_DNA"/>
</dbReference>
<evidence type="ECO:0000256" key="1">
    <source>
        <dbReference type="SAM" id="Coils"/>
    </source>
</evidence>
<keyword evidence="3" id="KW-1185">Reference proteome</keyword>
<dbReference type="STRING" id="39495.SAMN02745111_02405"/>
<dbReference type="Proteomes" id="UP000190814">
    <property type="component" value="Unassembled WGS sequence"/>
</dbReference>